<dbReference type="RefSeq" id="WP_254160580.1">
    <property type="nucleotide sequence ID" value="NZ_JAHESF010000002.1"/>
</dbReference>
<name>A0AAP2GMW3_9BACT</name>
<evidence type="ECO:0000313" key="1">
    <source>
        <dbReference type="EMBL" id="MBT1695842.1"/>
    </source>
</evidence>
<evidence type="ECO:0000313" key="2">
    <source>
        <dbReference type="Proteomes" id="UP001319200"/>
    </source>
</evidence>
<dbReference type="AlphaFoldDB" id="A0AAP2GMW3"/>
<reference evidence="1 2" key="1">
    <citation type="submission" date="2021-05" db="EMBL/GenBank/DDBJ databases">
        <title>A Polyphasic approach of four new species of the genus Ohtaekwangia: Ohtaekwangia histidinii sp. nov., Ohtaekwangia cretensis sp. nov., Ohtaekwangia indiensis sp. nov., Ohtaekwangia reichenbachii sp. nov. from diverse environment.</title>
        <authorList>
            <person name="Octaviana S."/>
        </authorList>
    </citation>
    <scope>NUCLEOTIDE SEQUENCE [LARGE SCALE GENOMIC DNA]</scope>
    <source>
        <strain evidence="1 2">PWU4</strain>
    </source>
</reference>
<gene>
    <name evidence="1" type="ORF">KK083_03065</name>
</gene>
<protein>
    <submittedName>
        <fullName evidence="1">Uncharacterized protein</fullName>
    </submittedName>
</protein>
<dbReference type="PROSITE" id="PS51257">
    <property type="entry name" value="PROKAR_LIPOPROTEIN"/>
    <property type="match status" value="1"/>
</dbReference>
<proteinExistence type="predicted"/>
<dbReference type="Proteomes" id="UP001319200">
    <property type="component" value="Unassembled WGS sequence"/>
</dbReference>
<sequence>MKIVKGLAFFVGIVVFGSCFDPPQYPVVPEIDFEKIEYVDGPFPDRDSLILYLNFKDGDGDLGLDASNPEYRSFPYNDAFFFLGNNGQLTPVNTYSLSIQMQDIIDIPNPNQGKLVFPRTRKKAGFSTVLPPYNFPYTCTVYNFRKILIEGEDLNVLRSTTDPTKFDPLIKFTDTISFLGKRFYEIEDTLYFNVNPDHYNIEVDFLVKDPQNPKADASGFAEYDWRTDGCDLRNNVGQTYDARFTLLSDRTGPLEGTLRYTMNSLDFTSIFSTRVLKLRVQIKDQALNKSNVIETPEFELSRIRKK</sequence>
<organism evidence="1 2">
    <name type="scientific">Chryseosolibacter histidini</name>
    <dbReference type="NCBI Taxonomy" id="2782349"/>
    <lineage>
        <taxon>Bacteria</taxon>
        <taxon>Pseudomonadati</taxon>
        <taxon>Bacteroidota</taxon>
        <taxon>Cytophagia</taxon>
        <taxon>Cytophagales</taxon>
        <taxon>Chryseotaleaceae</taxon>
        <taxon>Chryseosolibacter</taxon>
    </lineage>
</organism>
<keyword evidence="2" id="KW-1185">Reference proteome</keyword>
<comment type="caution">
    <text evidence="1">The sequence shown here is derived from an EMBL/GenBank/DDBJ whole genome shotgun (WGS) entry which is preliminary data.</text>
</comment>
<dbReference type="EMBL" id="JAHESF010000002">
    <property type="protein sequence ID" value="MBT1695842.1"/>
    <property type="molecule type" value="Genomic_DNA"/>
</dbReference>
<accession>A0AAP2GMW3</accession>